<evidence type="ECO:0000256" key="1">
    <source>
        <dbReference type="HAMAP-Rule" id="MF_02088"/>
    </source>
</evidence>
<dbReference type="OrthoDB" id="82146at2157"/>
<feature type="transmembrane region" description="Helical" evidence="1">
    <location>
        <begin position="86"/>
        <end position="104"/>
    </location>
</feature>
<feature type="transmembrane region" description="Helical" evidence="1">
    <location>
        <begin position="43"/>
        <end position="65"/>
    </location>
</feature>
<dbReference type="RefSeq" id="WP_008319939.1">
    <property type="nucleotide sequence ID" value="NZ_AOLN01000011.1"/>
</dbReference>
<dbReference type="NCBIfam" id="TIGR00697">
    <property type="entry name" value="queuosine precursor transporter"/>
    <property type="match status" value="1"/>
</dbReference>
<dbReference type="PATRIC" id="fig|662479.7.peg.1722"/>
<feature type="transmembrane region" description="Helical" evidence="1">
    <location>
        <begin position="154"/>
        <end position="181"/>
    </location>
</feature>
<comment type="subcellular location">
    <subcellularLocation>
        <location evidence="1">Cell membrane</location>
        <topology evidence="1">Multi-pass membrane protein</topology>
    </subcellularLocation>
</comment>
<dbReference type="InterPro" id="IPR003744">
    <property type="entry name" value="YhhQ"/>
</dbReference>
<comment type="caution">
    <text evidence="2">The sequence shown here is derived from an EMBL/GenBank/DDBJ whole genome shotgun (WGS) entry which is preliminary data.</text>
</comment>
<sequence>MSDGRAEVGQITLVGLFVTALTTAQLTASKLLAIPLPSFIGELPFVGAAILMPGAALAYALTFFASDCYSELYGRRAAQTMVNVGFAMNFVLLVLVWGTIAAPAADAEFAGNFAEVLSSGTNIVVGSLFAYLVSQNWDVIVFHKIRDATDGSLLWLRNIASTATSQAFDTVIFVGVAFFVAPKVLGIGQVLEGNVLVGLIIGQYLLKLLIAIVDTPFVYGTVALLGGRADAADDGWVAD</sequence>
<reference evidence="2 3" key="1">
    <citation type="journal article" date="2014" name="PLoS Genet.">
        <title>Phylogenetically driven sequencing of extremely halophilic archaea reveals strategies for static and dynamic osmo-response.</title>
        <authorList>
            <person name="Becker E.A."/>
            <person name="Seitzer P.M."/>
            <person name="Tritt A."/>
            <person name="Larsen D."/>
            <person name="Krusor M."/>
            <person name="Yao A.I."/>
            <person name="Wu D."/>
            <person name="Madern D."/>
            <person name="Eisen J.A."/>
            <person name="Darling A.E."/>
            <person name="Facciotti M.T."/>
        </authorList>
    </citation>
    <scope>NUCLEOTIDE SEQUENCE [LARGE SCALE GENOMIC DNA]</scope>
    <source>
        <strain evidence="2 3">ATCC BAA-1512</strain>
    </source>
</reference>
<keyword evidence="1" id="KW-0812">Transmembrane</keyword>
<dbReference type="GO" id="GO:0005886">
    <property type="term" value="C:plasma membrane"/>
    <property type="evidence" value="ECO:0007669"/>
    <property type="project" value="UniProtKB-SubCell"/>
</dbReference>
<dbReference type="GO" id="GO:0022857">
    <property type="term" value="F:transmembrane transporter activity"/>
    <property type="evidence" value="ECO:0007669"/>
    <property type="project" value="UniProtKB-UniRule"/>
</dbReference>
<dbReference type="HAMAP" id="MF_02088">
    <property type="entry name" value="Q_prec_transport"/>
    <property type="match status" value="1"/>
</dbReference>
<dbReference type="PANTHER" id="PTHR34300:SF2">
    <property type="entry name" value="QUEUOSINE PRECURSOR TRANSPORTER-RELATED"/>
    <property type="match status" value="1"/>
</dbReference>
<organism evidence="2 3">
    <name type="scientific">Haloferax mucosum ATCC BAA-1512</name>
    <dbReference type="NCBI Taxonomy" id="662479"/>
    <lineage>
        <taxon>Archaea</taxon>
        <taxon>Methanobacteriati</taxon>
        <taxon>Methanobacteriota</taxon>
        <taxon>Stenosarchaea group</taxon>
        <taxon>Halobacteria</taxon>
        <taxon>Halobacteriales</taxon>
        <taxon>Haloferacaceae</taxon>
        <taxon>Haloferax</taxon>
    </lineage>
</organism>
<keyword evidence="1" id="KW-1003">Cell membrane</keyword>
<keyword evidence="1" id="KW-0813">Transport</keyword>
<name>M0IGY5_9EURY</name>
<dbReference type="Proteomes" id="UP000011550">
    <property type="component" value="Unassembled WGS sequence"/>
</dbReference>
<dbReference type="Pfam" id="PF02592">
    <property type="entry name" value="Vut_1"/>
    <property type="match status" value="1"/>
</dbReference>
<feature type="transmembrane region" description="Helical" evidence="1">
    <location>
        <begin position="187"/>
        <end position="206"/>
    </location>
</feature>
<comment type="similarity">
    <text evidence="1">Belongs to the vitamin uptake transporter (VUT/ECF) (TC 2.A.88) family. Q precursor transporter subfamily.</text>
</comment>
<comment type="function">
    <text evidence="1">Involved in the import of queuosine (Q) precursors, required for Q precursor salvage.</text>
</comment>
<keyword evidence="1" id="KW-0472">Membrane</keyword>
<keyword evidence="1" id="KW-1133">Transmembrane helix</keyword>
<dbReference type="STRING" id="662479.C440_08527"/>
<dbReference type="PANTHER" id="PTHR34300">
    <property type="entry name" value="QUEUOSINE PRECURSOR TRANSPORTER-RELATED"/>
    <property type="match status" value="1"/>
</dbReference>
<proteinExistence type="inferred from homology"/>
<protein>
    <recommendedName>
        <fullName evidence="1">Probable queuosine precursor transporter</fullName>
        <shortName evidence="1">Q precursor transporter</shortName>
    </recommendedName>
</protein>
<accession>M0IGY5</accession>
<dbReference type="AlphaFoldDB" id="M0IGY5"/>
<keyword evidence="3" id="KW-1185">Reference proteome</keyword>
<evidence type="ECO:0000313" key="2">
    <source>
        <dbReference type="EMBL" id="ELZ95108.1"/>
    </source>
</evidence>
<gene>
    <name evidence="2" type="ORF">C440_08527</name>
</gene>
<dbReference type="EMBL" id="AOLN01000011">
    <property type="protein sequence ID" value="ELZ95108.1"/>
    <property type="molecule type" value="Genomic_DNA"/>
</dbReference>
<evidence type="ECO:0000313" key="3">
    <source>
        <dbReference type="Proteomes" id="UP000011550"/>
    </source>
</evidence>